<comment type="caution">
    <text evidence="2">The sequence shown here is derived from an EMBL/GenBank/DDBJ whole genome shotgun (WGS) entry which is preliminary data.</text>
</comment>
<keyword evidence="3" id="KW-1185">Reference proteome</keyword>
<sequence length="247" mass="27680">MLNAANKQLNRALTVTEDLEVTIRFYISLGAIAFISLCVTFAAPINEIFKGVTAIPAVGAMVAALYQLVRDNSAHERNKELNLQKQNLALASSSHMANAVFDKQAEFSDQYVKLVLKAFNDLRTKTDYDEAHAFAADLTILRLEYMNWLTEEIDSNLEGFERQLRKLGANSQYIKMPKGEGTVQEHRDNAARELLDIKSAFIDVLEKSTHDHDASLITLSKKIRAILGVEELAHHKNNILKHNGKNS</sequence>
<keyword evidence="1" id="KW-1133">Transmembrane helix</keyword>
<evidence type="ECO:0000256" key="1">
    <source>
        <dbReference type="SAM" id="Phobius"/>
    </source>
</evidence>
<name>A0ABX5GFY3_PHOLE</name>
<protein>
    <submittedName>
        <fullName evidence="2">Uncharacterized protein</fullName>
    </submittedName>
</protein>
<feature type="transmembrane region" description="Helical" evidence="1">
    <location>
        <begin position="21"/>
        <end position="42"/>
    </location>
</feature>
<organism evidence="2 3">
    <name type="scientific">Photobacterium leiognathi</name>
    <dbReference type="NCBI Taxonomy" id="553611"/>
    <lineage>
        <taxon>Bacteria</taxon>
        <taxon>Pseudomonadati</taxon>
        <taxon>Pseudomonadota</taxon>
        <taxon>Gammaproteobacteria</taxon>
        <taxon>Vibrionales</taxon>
        <taxon>Vibrionaceae</taxon>
        <taxon>Photobacterium</taxon>
    </lineage>
</organism>
<keyword evidence="1" id="KW-0472">Membrane</keyword>
<evidence type="ECO:0000313" key="2">
    <source>
        <dbReference type="EMBL" id="PSV82228.1"/>
    </source>
</evidence>
<proteinExistence type="predicted"/>
<reference evidence="2 3" key="1">
    <citation type="submission" date="2018-01" db="EMBL/GenBank/DDBJ databases">
        <title>Whole genome sequencing of Histamine producing bacteria.</title>
        <authorList>
            <person name="Butler K."/>
        </authorList>
    </citation>
    <scope>NUCLEOTIDE SEQUENCE [LARGE SCALE GENOMIC DNA]</scope>
    <source>
        <strain evidence="2 3">ATCC 25521</strain>
    </source>
</reference>
<gene>
    <name evidence="2" type="ORF">CTM94_10590</name>
</gene>
<feature type="transmembrane region" description="Helical" evidence="1">
    <location>
        <begin position="48"/>
        <end position="69"/>
    </location>
</feature>
<dbReference type="RefSeq" id="WP_045063412.1">
    <property type="nucleotide sequence ID" value="NZ_CP131601.1"/>
</dbReference>
<keyword evidence="1" id="KW-0812">Transmembrane</keyword>
<dbReference type="Proteomes" id="UP000241566">
    <property type="component" value="Unassembled WGS sequence"/>
</dbReference>
<evidence type="ECO:0000313" key="3">
    <source>
        <dbReference type="Proteomes" id="UP000241566"/>
    </source>
</evidence>
<dbReference type="EMBL" id="PYOI01000013">
    <property type="protein sequence ID" value="PSV82228.1"/>
    <property type="molecule type" value="Genomic_DNA"/>
</dbReference>
<accession>A0ABX5GFY3</accession>